<reference evidence="2 5" key="1">
    <citation type="submission" date="2018-01" db="EMBL/GenBank/DDBJ databases">
        <authorList>
            <person name="Paulsen S."/>
            <person name="Gram L.K."/>
        </authorList>
    </citation>
    <scope>NUCLEOTIDE SEQUENCE [LARGE SCALE GENOMIC DNA]</scope>
    <source>
        <strain evidence="2 5">S3790</strain>
        <strain evidence="3">S3895</strain>
    </source>
</reference>
<evidence type="ECO:0000256" key="1">
    <source>
        <dbReference type="SAM" id="SignalP"/>
    </source>
</evidence>
<dbReference type="EMBL" id="PNBX01000043">
    <property type="protein sequence ID" value="TMO68164.1"/>
    <property type="molecule type" value="Genomic_DNA"/>
</dbReference>
<reference evidence="2" key="3">
    <citation type="submission" date="2019-09" db="EMBL/GenBank/DDBJ databases">
        <title>Co-occurence of chitin degradation, pigmentation and bioactivity in marine Pseudoalteromonas.</title>
        <authorList>
            <person name="Sonnenschein E.C."/>
            <person name="Bech P.K."/>
        </authorList>
    </citation>
    <scope>NUCLEOTIDE SEQUENCE</scope>
    <source>
        <strain evidence="2">S3790</strain>
    </source>
</reference>
<accession>A0A5S3V8K8</accession>
<name>A0A5S3V8K8_9GAMM</name>
<keyword evidence="4" id="KW-1185">Reference proteome</keyword>
<sequence>MLSRLKTRMLGLSAIAVISVGAISYDNSQTTDSLYKNCTCNASHQISSSKILACKRDAHTSWYAWLSGKSSSAQFHYLDLLELLLGSKESSSSSDGFTPPL</sequence>
<organism evidence="2 5">
    <name type="scientific">Pseudoalteromonas aurantia</name>
    <dbReference type="NCBI Taxonomy" id="43654"/>
    <lineage>
        <taxon>Bacteria</taxon>
        <taxon>Pseudomonadati</taxon>
        <taxon>Pseudomonadota</taxon>
        <taxon>Gammaproteobacteria</taxon>
        <taxon>Alteromonadales</taxon>
        <taxon>Pseudoalteromonadaceae</taxon>
        <taxon>Pseudoalteromonas</taxon>
    </lineage>
</organism>
<dbReference type="OrthoDB" id="5772064at2"/>
<dbReference type="Proteomes" id="UP000307164">
    <property type="component" value="Unassembled WGS sequence"/>
</dbReference>
<gene>
    <name evidence="2" type="ORF">CWC19_10610</name>
    <name evidence="3" type="ORF">CWC20_19395</name>
</gene>
<evidence type="ECO:0000313" key="4">
    <source>
        <dbReference type="Proteomes" id="UP000307164"/>
    </source>
</evidence>
<dbReference type="Proteomes" id="UP000307217">
    <property type="component" value="Unassembled WGS sequence"/>
</dbReference>
<comment type="caution">
    <text evidence="2">The sequence shown here is derived from an EMBL/GenBank/DDBJ whole genome shotgun (WGS) entry which is preliminary data.</text>
</comment>
<protein>
    <submittedName>
        <fullName evidence="2">Uncharacterized protein</fullName>
    </submittedName>
</protein>
<feature type="signal peptide" evidence="1">
    <location>
        <begin position="1"/>
        <end position="24"/>
    </location>
</feature>
<evidence type="ECO:0000313" key="3">
    <source>
        <dbReference type="EMBL" id="TMO70647.1"/>
    </source>
</evidence>
<evidence type="ECO:0000313" key="2">
    <source>
        <dbReference type="EMBL" id="TMO68164.1"/>
    </source>
</evidence>
<evidence type="ECO:0000313" key="5">
    <source>
        <dbReference type="Proteomes" id="UP000307217"/>
    </source>
</evidence>
<keyword evidence="1" id="KW-0732">Signal</keyword>
<reference evidence="4 5" key="2">
    <citation type="submission" date="2019-06" db="EMBL/GenBank/DDBJ databases">
        <title>Co-occurence of chitin degradation, pigmentation and bioactivity in marine Pseudoalteromonas.</title>
        <authorList>
            <person name="Sonnenschein E.C."/>
            <person name="Bech P.K."/>
        </authorList>
    </citation>
    <scope>NUCLEOTIDE SEQUENCE [LARGE SCALE GENOMIC DNA]</scope>
    <source>
        <strain evidence="5">S3790</strain>
        <strain evidence="3 4">S3895</strain>
    </source>
</reference>
<feature type="chain" id="PRO_5024281129" evidence="1">
    <location>
        <begin position="25"/>
        <end position="101"/>
    </location>
</feature>
<dbReference type="AlphaFoldDB" id="A0A5S3V8K8"/>
<dbReference type="RefSeq" id="WP_138591859.1">
    <property type="nucleotide sequence ID" value="NZ_PNBW01000125.1"/>
</dbReference>
<proteinExistence type="predicted"/>
<dbReference type="EMBL" id="PNBW01000125">
    <property type="protein sequence ID" value="TMO70647.1"/>
    <property type="molecule type" value="Genomic_DNA"/>
</dbReference>